<evidence type="ECO:0000313" key="1">
    <source>
        <dbReference type="EMBL" id="SNB51015.1"/>
    </source>
</evidence>
<reference evidence="2" key="1">
    <citation type="submission" date="2017-06" db="EMBL/GenBank/DDBJ databases">
        <authorList>
            <person name="Varghese N."/>
            <person name="Submissions S."/>
        </authorList>
    </citation>
    <scope>NUCLEOTIDE SEQUENCE [LARGE SCALE GENOMIC DNA]</scope>
    <source>
        <strain evidence="2">JAD2</strain>
    </source>
</reference>
<accession>A0A212PVR2</accession>
<dbReference type="InParanoid" id="A0A212PVR2"/>
<dbReference type="Proteomes" id="UP000197025">
    <property type="component" value="Unassembled WGS sequence"/>
</dbReference>
<dbReference type="RefSeq" id="WP_088569887.1">
    <property type="nucleotide sequence ID" value="NZ_FYEK01000003.1"/>
</dbReference>
<keyword evidence="2" id="KW-1185">Reference proteome</keyword>
<name>A0A212PVR2_9CHLR</name>
<sequence length="110" mass="12108">MDPRIVFQALQPYRHRGPLVVAIEPDPIPERLGWWEEAAGPLAQVGAALFVWTPAGGPTGLAALAPEGPAIWILDAYLEPRARLSAWTLEAPLLQRVITWIEGIQHECPE</sequence>
<proteinExistence type="predicted"/>
<organism evidence="1 2">
    <name type="scientific">Thermoflexus hugenholtzii JAD2</name>
    <dbReference type="NCBI Taxonomy" id="877466"/>
    <lineage>
        <taxon>Bacteria</taxon>
        <taxon>Bacillati</taxon>
        <taxon>Chloroflexota</taxon>
        <taxon>Thermoflexia</taxon>
        <taxon>Thermoflexales</taxon>
        <taxon>Thermoflexaceae</taxon>
        <taxon>Thermoflexus</taxon>
    </lineage>
</organism>
<protein>
    <submittedName>
        <fullName evidence="1">Uncharacterized protein</fullName>
    </submittedName>
</protein>
<dbReference type="AlphaFoldDB" id="A0A212PVR2"/>
<gene>
    <name evidence="1" type="ORF">SAMN02746019_00020840</name>
</gene>
<evidence type="ECO:0000313" key="2">
    <source>
        <dbReference type="Proteomes" id="UP000197025"/>
    </source>
</evidence>
<dbReference type="EMBL" id="FYEK01000003">
    <property type="protein sequence ID" value="SNB51015.1"/>
    <property type="molecule type" value="Genomic_DNA"/>
</dbReference>